<dbReference type="PANTHER" id="PTHR37323:SF1">
    <property type="entry name" value="L-ORNITHINE N(ALPHA)-ACYLTRANSFERASE"/>
    <property type="match status" value="1"/>
</dbReference>
<evidence type="ECO:0000313" key="13">
    <source>
        <dbReference type="Proteomes" id="UP000245137"/>
    </source>
</evidence>
<dbReference type="Pfam" id="PF13444">
    <property type="entry name" value="Acetyltransf_5"/>
    <property type="match status" value="1"/>
</dbReference>
<dbReference type="EMBL" id="PUIV01000008">
    <property type="protein sequence ID" value="PWB94471.1"/>
    <property type="molecule type" value="Genomic_DNA"/>
</dbReference>
<dbReference type="AlphaFoldDB" id="A0A2U1SS73"/>
<protein>
    <recommendedName>
        <fullName evidence="8">L-ornithine N(alpha)-acyltransferase</fullName>
        <ecNumber evidence="7">2.3.2.30</ecNumber>
    </recommendedName>
</protein>
<accession>A0A2U1SS73</accession>
<evidence type="ECO:0000256" key="8">
    <source>
        <dbReference type="ARBA" id="ARBA00039866"/>
    </source>
</evidence>
<dbReference type="OrthoDB" id="9787072at2"/>
<comment type="catalytic activity">
    <reaction evidence="10">
        <text>a (3R)-hydroxyacyl-[ACP] + L-ornithine = a lyso-ornithine lipid + holo-[ACP] + H(+)</text>
        <dbReference type="Rhea" id="RHEA:20633"/>
        <dbReference type="Rhea" id="RHEA-COMP:9685"/>
        <dbReference type="Rhea" id="RHEA-COMP:9945"/>
        <dbReference type="ChEBI" id="CHEBI:15378"/>
        <dbReference type="ChEBI" id="CHEBI:46911"/>
        <dbReference type="ChEBI" id="CHEBI:64479"/>
        <dbReference type="ChEBI" id="CHEBI:78827"/>
        <dbReference type="ChEBI" id="CHEBI:138482"/>
        <dbReference type="EC" id="2.3.2.30"/>
    </reaction>
    <physiologicalReaction direction="left-to-right" evidence="10">
        <dbReference type="Rhea" id="RHEA:20634"/>
    </physiologicalReaction>
</comment>
<comment type="caution">
    <text evidence="11">The sequence shown here is derived from an EMBL/GenBank/DDBJ whole genome shotgun (WGS) entry which is preliminary data.</text>
</comment>
<evidence type="ECO:0000256" key="3">
    <source>
        <dbReference type="ARBA" id="ARBA00022679"/>
    </source>
</evidence>
<evidence type="ECO:0000256" key="1">
    <source>
        <dbReference type="ARBA" id="ARBA00005189"/>
    </source>
</evidence>
<evidence type="ECO:0000256" key="6">
    <source>
        <dbReference type="ARBA" id="ARBA00038095"/>
    </source>
</evidence>
<keyword evidence="3 11" id="KW-0808">Transferase</keyword>
<dbReference type="SUPFAM" id="SSF55729">
    <property type="entry name" value="Acyl-CoA N-acyltransferases (Nat)"/>
    <property type="match status" value="1"/>
</dbReference>
<evidence type="ECO:0000256" key="9">
    <source>
        <dbReference type="ARBA" id="ARBA00045724"/>
    </source>
</evidence>
<evidence type="ECO:0000256" key="10">
    <source>
        <dbReference type="ARBA" id="ARBA00047785"/>
    </source>
</evidence>
<keyword evidence="5 11" id="KW-0012">Acyltransferase</keyword>
<proteinExistence type="inferred from homology"/>
<comment type="similarity">
    <text evidence="6">Belongs to the acetyltransferase family. OlsB subfamily.</text>
</comment>
<keyword evidence="4" id="KW-0443">Lipid metabolism</keyword>
<name>A0A2U1SS73_METSR</name>
<keyword evidence="2" id="KW-0444">Lipid biosynthesis</keyword>
<gene>
    <name evidence="11" type="ORF">C5689_08080</name>
    <name evidence="12" type="ORF">FM996_10960</name>
</gene>
<dbReference type="EMBL" id="VJMF01000042">
    <property type="protein sequence ID" value="TRL33389.1"/>
    <property type="molecule type" value="Genomic_DNA"/>
</dbReference>
<evidence type="ECO:0000256" key="5">
    <source>
        <dbReference type="ARBA" id="ARBA00023315"/>
    </source>
</evidence>
<evidence type="ECO:0000256" key="7">
    <source>
        <dbReference type="ARBA" id="ARBA00039058"/>
    </source>
</evidence>
<dbReference type="PANTHER" id="PTHR37323">
    <property type="entry name" value="GCN5-RELATED N-ACETYLTRANSFERASE"/>
    <property type="match status" value="1"/>
</dbReference>
<evidence type="ECO:0000256" key="2">
    <source>
        <dbReference type="ARBA" id="ARBA00022516"/>
    </source>
</evidence>
<organism evidence="11 13">
    <name type="scientific">Methylosinus sporium</name>
    <dbReference type="NCBI Taxonomy" id="428"/>
    <lineage>
        <taxon>Bacteria</taxon>
        <taxon>Pseudomonadati</taxon>
        <taxon>Pseudomonadota</taxon>
        <taxon>Alphaproteobacteria</taxon>
        <taxon>Hyphomicrobiales</taxon>
        <taxon>Methylocystaceae</taxon>
        <taxon>Methylosinus</taxon>
    </lineage>
</organism>
<dbReference type="Gene3D" id="3.40.630.30">
    <property type="match status" value="1"/>
</dbReference>
<comment type="function">
    <text evidence="9">Catalyzes the first step in the biosynthesis of ornithine lipids, which are phosphorus-free membrane lipids. Catalyzes the 3-hydroxyacyl-acyl carrier protein-dependent acylation of ornithine to form lyso-ornithine lipid (LOL).</text>
</comment>
<evidence type="ECO:0000256" key="4">
    <source>
        <dbReference type="ARBA" id="ARBA00023098"/>
    </source>
</evidence>
<evidence type="ECO:0000313" key="12">
    <source>
        <dbReference type="EMBL" id="TRL33389.1"/>
    </source>
</evidence>
<comment type="pathway">
    <text evidence="1">Lipid metabolism.</text>
</comment>
<dbReference type="GO" id="GO:0006629">
    <property type="term" value="P:lipid metabolic process"/>
    <property type="evidence" value="ECO:0007669"/>
    <property type="project" value="UniProtKB-KW"/>
</dbReference>
<reference evidence="11 13" key="1">
    <citation type="journal article" date="2018" name="Appl. Microbiol. Biotechnol.">
        <title>Co-cultivation of the strictly anaerobic methanogen Methanosarcina barkeri with aerobic methanotrophs in an oxygen-limited membrane bioreactor.</title>
        <authorList>
            <person name="In 't Zandt M.H."/>
            <person name="van den Bosch T.J.M."/>
            <person name="Rijkers R."/>
            <person name="van Kessel M.A.H.J."/>
            <person name="Jetten M.S.M."/>
            <person name="Welte C.U."/>
        </authorList>
    </citation>
    <scope>NUCLEOTIDE SEQUENCE [LARGE SCALE GENOMIC DNA]</scope>
    <source>
        <strain evidence="11 13">DSM 17706</strain>
    </source>
</reference>
<dbReference type="InterPro" id="IPR052351">
    <property type="entry name" value="Ornithine_N-alpha-AT"/>
</dbReference>
<evidence type="ECO:0000313" key="11">
    <source>
        <dbReference type="EMBL" id="PWB94471.1"/>
    </source>
</evidence>
<dbReference type="InterPro" id="IPR016181">
    <property type="entry name" value="Acyl_CoA_acyltransferase"/>
</dbReference>
<dbReference type="Proteomes" id="UP000316781">
    <property type="component" value="Unassembled WGS sequence"/>
</dbReference>
<reference evidence="11" key="2">
    <citation type="submission" date="2018-02" db="EMBL/GenBank/DDBJ databases">
        <authorList>
            <person name="Cohen D.B."/>
            <person name="Kent A.D."/>
        </authorList>
    </citation>
    <scope>NUCLEOTIDE SEQUENCE</scope>
    <source>
        <strain evidence="11">DSM 17706</strain>
    </source>
</reference>
<evidence type="ECO:0000313" key="14">
    <source>
        <dbReference type="Proteomes" id="UP000316781"/>
    </source>
</evidence>
<reference evidence="12 14" key="3">
    <citation type="submission" date="2019-07" db="EMBL/GenBank/DDBJ databases">
        <title>Ln-dependent methylotrophs.</title>
        <authorList>
            <person name="Tani A."/>
        </authorList>
    </citation>
    <scope>NUCLEOTIDE SEQUENCE [LARGE SCALE GENOMIC DNA]</scope>
    <source>
        <strain evidence="12 14">SM89A</strain>
    </source>
</reference>
<sequence>MWAIHADAGRKIIAGAFPLLQPQNLLKPKKNKHGGLDGALARLGSLEVRLANGKKEIRKAQRLRFKVFFRKGGAIPDAKAAITRRDADRFDKFCDHLIVIDHAARTRFGKIKPKVVGAYRLLRDDVAQKKSGFYSAGEYDIAPLLARHGGTRFLELGRSCVLEQYRSKRTIELLWRGILAYVRHYRIDAMIGCASLEGANPLAHAAALSFLAHHARADEDWRVSARREMHVPMEMLAKEAVDPRKAMSALPPLIKGYLRCGAKFGDGAVVDRKFNTTDVFVVLRVAEIEARYLDHFGPAEARDAA</sequence>
<keyword evidence="13" id="KW-1185">Reference proteome</keyword>
<dbReference type="EC" id="2.3.2.30" evidence="7"/>
<dbReference type="RefSeq" id="WP_108916765.1">
    <property type="nucleotide sequence ID" value="NZ_BGJY01000008.1"/>
</dbReference>
<dbReference type="GO" id="GO:0043810">
    <property type="term" value="F:ornithine-acyl [acyl carrier protein] N-acyltransferase activity"/>
    <property type="evidence" value="ECO:0007669"/>
    <property type="project" value="UniProtKB-EC"/>
</dbReference>
<dbReference type="Proteomes" id="UP000245137">
    <property type="component" value="Unassembled WGS sequence"/>
</dbReference>